<dbReference type="InterPro" id="IPR016879">
    <property type="entry name" value="UCP028299"/>
</dbReference>
<comment type="caution">
    <text evidence="2">The sequence shown here is derived from an EMBL/GenBank/DDBJ whole genome shotgun (WGS) entry which is preliminary data.</text>
</comment>
<keyword evidence="1" id="KW-0732">Signal</keyword>
<feature type="chain" id="PRO_5038803800" evidence="1">
    <location>
        <begin position="33"/>
        <end position="288"/>
    </location>
</feature>
<evidence type="ECO:0000256" key="1">
    <source>
        <dbReference type="SAM" id="SignalP"/>
    </source>
</evidence>
<reference evidence="2" key="2">
    <citation type="submission" date="2021-04" db="EMBL/GenBank/DDBJ databases">
        <authorList>
            <person name="Gilroy R."/>
        </authorList>
    </citation>
    <scope>NUCLEOTIDE SEQUENCE</scope>
    <source>
        <strain evidence="2">G3-2149</strain>
    </source>
</reference>
<sequence length="288" mass="33104">MKKQPIITKISRSTVLKTLCLWGLLYTVSAKAQTDLNRYTTHSTLFGFGHLNQLDTYLSPFEYQGKQGNIVHEKFRPTHWLDGRITTQQKTEAYLGFSQNPSKSSNTLSGTLSYKIGWHYSWKISTLQLFAGGGLQVRAGGIYNTRNSNNPAQALAQTGLYASGIAAYPFYIRKQPFQIRYQIDLPFCGMMFSPNYNQSYYEIFTLGNYDHNIRFIHPGNAPTCYQSLTLDFPIKGFTFRIGYGCDIEQSRVNGIKNHSYRHSFLIGYVKDFYFLKRKDYPNNNIPNF</sequence>
<organism evidence="2 3">
    <name type="scientific">Candidatus Paraprevotella stercoravium</name>
    <dbReference type="NCBI Taxonomy" id="2838725"/>
    <lineage>
        <taxon>Bacteria</taxon>
        <taxon>Pseudomonadati</taxon>
        <taxon>Bacteroidota</taxon>
        <taxon>Bacteroidia</taxon>
        <taxon>Bacteroidales</taxon>
        <taxon>Prevotellaceae</taxon>
        <taxon>Paraprevotella</taxon>
    </lineage>
</organism>
<evidence type="ECO:0000313" key="3">
    <source>
        <dbReference type="Proteomes" id="UP000823865"/>
    </source>
</evidence>
<gene>
    <name evidence="2" type="ORF">H9789_02625</name>
</gene>
<dbReference type="EMBL" id="JAHLFU010000048">
    <property type="protein sequence ID" value="MBU3852723.1"/>
    <property type="molecule type" value="Genomic_DNA"/>
</dbReference>
<dbReference type="Pfam" id="PF11777">
    <property type="entry name" value="DUF3316"/>
    <property type="match status" value="1"/>
</dbReference>
<accession>A0A9E2P099</accession>
<evidence type="ECO:0000313" key="2">
    <source>
        <dbReference type="EMBL" id="MBU3852723.1"/>
    </source>
</evidence>
<feature type="signal peptide" evidence="1">
    <location>
        <begin position="1"/>
        <end position="32"/>
    </location>
</feature>
<name>A0A9E2P099_9BACT</name>
<dbReference type="AlphaFoldDB" id="A0A9E2P099"/>
<protein>
    <submittedName>
        <fullName evidence="2">DUF3316 domain-containing protein</fullName>
    </submittedName>
</protein>
<proteinExistence type="predicted"/>
<reference evidence="2" key="1">
    <citation type="journal article" date="2021" name="PeerJ">
        <title>Extensive microbial diversity within the chicken gut microbiome revealed by metagenomics and culture.</title>
        <authorList>
            <person name="Gilroy R."/>
            <person name="Ravi A."/>
            <person name="Getino M."/>
            <person name="Pursley I."/>
            <person name="Horton D.L."/>
            <person name="Alikhan N.F."/>
            <person name="Baker D."/>
            <person name="Gharbi K."/>
            <person name="Hall N."/>
            <person name="Watson M."/>
            <person name="Adriaenssens E.M."/>
            <person name="Foster-Nyarko E."/>
            <person name="Jarju S."/>
            <person name="Secka A."/>
            <person name="Antonio M."/>
            <person name="Oren A."/>
            <person name="Chaudhuri R.R."/>
            <person name="La Ragione R."/>
            <person name="Hildebrand F."/>
            <person name="Pallen M.J."/>
        </authorList>
    </citation>
    <scope>NUCLEOTIDE SEQUENCE</scope>
    <source>
        <strain evidence="2">G3-2149</strain>
    </source>
</reference>
<dbReference type="Proteomes" id="UP000823865">
    <property type="component" value="Unassembled WGS sequence"/>
</dbReference>